<dbReference type="FunFam" id="3.40.50.980:FF:000001">
    <property type="entry name" value="Non-ribosomal peptide synthetase"/>
    <property type="match status" value="1"/>
</dbReference>
<dbReference type="SUPFAM" id="SSF47336">
    <property type="entry name" value="ACP-like"/>
    <property type="match status" value="1"/>
</dbReference>
<dbReference type="NCBIfam" id="TIGR01733">
    <property type="entry name" value="AA-adenyl-dom"/>
    <property type="match status" value="1"/>
</dbReference>
<dbReference type="PROSITE" id="PS50075">
    <property type="entry name" value="CARRIER"/>
    <property type="match status" value="1"/>
</dbReference>
<dbReference type="eggNOG" id="COG1020">
    <property type="taxonomic scope" value="Bacteria"/>
</dbReference>
<dbReference type="Pfam" id="PF00550">
    <property type="entry name" value="PP-binding"/>
    <property type="match status" value="1"/>
</dbReference>
<dbReference type="InterPro" id="IPR036736">
    <property type="entry name" value="ACP-like_sf"/>
</dbReference>
<dbReference type="FunFam" id="3.30.559.10:FF:000012">
    <property type="entry name" value="Non-ribosomal peptide synthetase"/>
    <property type="match status" value="1"/>
</dbReference>
<dbReference type="InterPro" id="IPR045851">
    <property type="entry name" value="AMP-bd_C_sf"/>
</dbReference>
<dbReference type="Pfam" id="PF00975">
    <property type="entry name" value="Thioesterase"/>
    <property type="match status" value="1"/>
</dbReference>
<dbReference type="Pfam" id="PF13193">
    <property type="entry name" value="AMP-binding_C"/>
    <property type="match status" value="1"/>
</dbReference>
<organism evidence="7 8">
    <name type="scientific">Moorena producens 3L</name>
    <dbReference type="NCBI Taxonomy" id="489825"/>
    <lineage>
        <taxon>Bacteria</taxon>
        <taxon>Bacillati</taxon>
        <taxon>Cyanobacteriota</taxon>
        <taxon>Cyanophyceae</taxon>
        <taxon>Coleofasciculales</taxon>
        <taxon>Coleofasciculaceae</taxon>
        <taxon>Moorena</taxon>
    </lineage>
</organism>
<dbReference type="Gene3D" id="3.40.50.980">
    <property type="match status" value="2"/>
</dbReference>
<dbReference type="InterPro" id="IPR010071">
    <property type="entry name" value="AA_adenyl_dom"/>
</dbReference>
<dbReference type="PANTHER" id="PTHR45527">
    <property type="entry name" value="NONRIBOSOMAL PEPTIDE SYNTHETASE"/>
    <property type="match status" value="1"/>
</dbReference>
<dbReference type="InterPro" id="IPR000873">
    <property type="entry name" value="AMP-dep_synth/lig_dom"/>
</dbReference>
<reference evidence="6 8" key="1">
    <citation type="journal article" date="2011" name="Proc. Natl. Acad. Sci. U.S.A.">
        <title>Genomic insights into the physiology and ecology of the marine filamentous cyanobacterium Lyngbya majuscula.</title>
        <authorList>
            <person name="Jones A.C."/>
            <person name="Monroe E.A."/>
            <person name="Podell S."/>
            <person name="Hess W.R."/>
            <person name="Klages S."/>
            <person name="Esquenazi E."/>
            <person name="Niessen S."/>
            <person name="Hoover H."/>
            <person name="Rothmann M."/>
            <person name="Lasken R.S."/>
            <person name="Yates J.R.III."/>
            <person name="Reinhardt R."/>
            <person name="Kube M."/>
            <person name="Burkart M.D."/>
            <person name="Allen E.E."/>
            <person name="Dorrestein P.C."/>
            <person name="Gerwick W.H."/>
            <person name="Gerwick L."/>
        </authorList>
    </citation>
    <scope>NUCLEOTIDE SEQUENCE [LARGE SCALE GENOMIC DNA]</scope>
    <source>
        <strain evidence="6 8">3L</strain>
    </source>
</reference>
<dbReference type="OrthoDB" id="9778383at2"/>
<dbReference type="InterPro" id="IPR001242">
    <property type="entry name" value="Condensation_dom"/>
</dbReference>
<evidence type="ECO:0000256" key="1">
    <source>
        <dbReference type="ARBA" id="ARBA00001957"/>
    </source>
</evidence>
<keyword evidence="8" id="KW-1185">Reference proteome</keyword>
<dbReference type="SMART" id="SM00823">
    <property type="entry name" value="PKS_PP"/>
    <property type="match status" value="1"/>
</dbReference>
<dbReference type="InterPro" id="IPR020845">
    <property type="entry name" value="AMP-binding_CS"/>
</dbReference>
<dbReference type="GO" id="GO:0044550">
    <property type="term" value="P:secondary metabolite biosynthetic process"/>
    <property type="evidence" value="ECO:0007669"/>
    <property type="project" value="TreeGrafter"/>
</dbReference>
<dbReference type="FunFam" id="1.10.1200.10:FF:000005">
    <property type="entry name" value="Nonribosomal peptide synthetase 1"/>
    <property type="match status" value="1"/>
</dbReference>
<dbReference type="RefSeq" id="WP_008190726.1">
    <property type="nucleotide sequence ID" value="NZ_GL890971.1"/>
</dbReference>
<dbReference type="InterPro" id="IPR020806">
    <property type="entry name" value="PKS_PP-bd"/>
</dbReference>
<accession>F4Y2N0</accession>
<dbReference type="InterPro" id="IPR001031">
    <property type="entry name" value="Thioesterase"/>
</dbReference>
<evidence type="ECO:0000313" key="7">
    <source>
        <dbReference type="EMBL" id="EGJ28874.1"/>
    </source>
</evidence>
<evidence type="ECO:0000256" key="4">
    <source>
        <dbReference type="ARBA" id="ARBA00022553"/>
    </source>
</evidence>
<dbReference type="GO" id="GO:0008610">
    <property type="term" value="P:lipid biosynthetic process"/>
    <property type="evidence" value="ECO:0007669"/>
    <property type="project" value="UniProtKB-ARBA"/>
</dbReference>
<dbReference type="PANTHER" id="PTHR45527:SF1">
    <property type="entry name" value="FATTY ACID SYNTHASE"/>
    <property type="match status" value="1"/>
</dbReference>
<dbReference type="GO" id="GO:0005829">
    <property type="term" value="C:cytosol"/>
    <property type="evidence" value="ECO:0007669"/>
    <property type="project" value="TreeGrafter"/>
</dbReference>
<dbReference type="CDD" id="cd19531">
    <property type="entry name" value="LCL_NRPS-like"/>
    <property type="match status" value="1"/>
</dbReference>
<comment type="cofactor">
    <cofactor evidence="1">
        <name>pantetheine 4'-phosphate</name>
        <dbReference type="ChEBI" id="CHEBI:47942"/>
    </cofactor>
</comment>
<dbReference type="Gene3D" id="3.30.300.30">
    <property type="match status" value="1"/>
</dbReference>
<dbReference type="InterPro" id="IPR025110">
    <property type="entry name" value="AMP-bd_C"/>
</dbReference>
<proteinExistence type="inferred from homology"/>
<evidence type="ECO:0000259" key="5">
    <source>
        <dbReference type="PROSITE" id="PS50075"/>
    </source>
</evidence>
<protein>
    <submittedName>
        <fullName evidence="7">Amino acid adenylation domain protein</fullName>
    </submittedName>
    <submittedName>
        <fullName evidence="6">Putative nonribosomal peptide synthetase</fullName>
    </submittedName>
</protein>
<dbReference type="SUPFAM" id="SSF52777">
    <property type="entry name" value="CoA-dependent acyltransferases"/>
    <property type="match status" value="2"/>
</dbReference>
<dbReference type="PROSITE" id="PS00455">
    <property type="entry name" value="AMP_BINDING"/>
    <property type="match status" value="1"/>
</dbReference>
<dbReference type="SUPFAM" id="SSF56801">
    <property type="entry name" value="Acetyl-CoA synthetase-like"/>
    <property type="match status" value="1"/>
</dbReference>
<dbReference type="Gene3D" id="3.30.559.10">
    <property type="entry name" value="Chloramphenicol acetyltransferase-like domain"/>
    <property type="match status" value="1"/>
</dbReference>
<dbReference type="Proteomes" id="UP000003959">
    <property type="component" value="Unassembled WGS sequence"/>
</dbReference>
<keyword evidence="3" id="KW-0596">Phosphopantetheine</keyword>
<dbReference type="InterPro" id="IPR029058">
    <property type="entry name" value="AB_hydrolase_fold"/>
</dbReference>
<dbReference type="Gene3D" id="3.40.50.1820">
    <property type="entry name" value="alpha/beta hydrolase"/>
    <property type="match status" value="1"/>
</dbReference>
<evidence type="ECO:0000313" key="6">
    <source>
        <dbReference type="EMBL" id="AEE88238.1"/>
    </source>
</evidence>
<dbReference type="Gene3D" id="1.10.1200.10">
    <property type="entry name" value="ACP-like"/>
    <property type="match status" value="1"/>
</dbReference>
<dbReference type="GO" id="GO:0043041">
    <property type="term" value="P:amino acid activation for nonribosomal peptide biosynthetic process"/>
    <property type="evidence" value="ECO:0007669"/>
    <property type="project" value="TreeGrafter"/>
</dbReference>
<dbReference type="Gene3D" id="2.30.38.10">
    <property type="entry name" value="Luciferase, Domain 3"/>
    <property type="match status" value="1"/>
</dbReference>
<sequence length="1379" mass="155423">MSDLLKRLENLPLDKRELVLQKLRQKQKKSVIEKGKQNPSIKPVSREQPISLSFAQTRLWFLDRLEEQSSHYNVPLYLELKGDLNPDALTKAITEIIQRHEVLRTNFRIIDDQPVQIITQNAHINLPIIDLDYQPFSEQIKKVKQLAKEELQESFNLEHDSLLRGKIIRLNHQYHILLLVMHHIVGDAWSMGIFTRELSTLYESYCTGTLPSLPKLAIQYADFAHWQRQWLQGTNLDQQLNYWQDKLAGIPPVLEIPTDKTRPAVQHFRGSSESFEIDRDLTEKLKTLSQSSGTTLFMTLLAAFSVLLSRYSNQEDLAIGSPIANRNHHELEALIGFFVNTIVFRINLEKKPTFKELLSRVRQTALEAYSHQDLPFEKLVEELQLDRSLSHNPLFQVMFTLNNAPMEELTLKGLTIRPWPWEDVTTQFDLTLLMKETQQGLKGEWDYNSDLFEPETIQRMARHFSVLLNGIVENPEQGIHSFSLMSPEEIQQLKTWNSTDCDYPPQTLADLFEQQVLKTPNGIAVSFGSDRLSYQQLNQKANQLAHYLRQNQAIGPNTLVGICLERSLDMIIGVLGVIKAGGAYVPIDPNYPQERIRLIIEDAATPVLLTQTTLTKHLPLTELKHSCQVLCLDTLSFTEAWIEPGSAHCGMENPTLARTPHDLAYVIYTSGSTGKPKGVAMPQGALINLINWQRSVPGLDQPAKTLQFTTLSFDVSFQEIFSTFSTGGELVLIGDETRRDVSALLDYLSVHQIDRLYLPFVALQHLADYGTQGLPLSLKHVITAGEQLRITPSIRAFFKALPDCRLHNHYGPSESHVVTALSLPKSVEAWEDLPSIGQPIANNRIYILDCHNQPVAVGIPGELCIAGVGLAQGYLNRPDLTKERFITIDLWDKTEQVYKTGDLARWRPDGNLEYLGRIDHQVKLRGFRIELGEIESVLGQHPQVQEGVVVVREDSPGNPQLVAYVTHPQGTTVTPSKIRQFLKEKLPDYMVPSVFVTLDSLPVSANGKLDRRALPVPSLSLEDNGGKIPPRTALELELVQLWESLFNVAPIGLQDNFFDLGGHSLLSVSLISRIQQQFGQKLPVSVLFEEGTVEHLAALLSKEGNSSQWSRSTVVPLQPKGVQPPFFCVHPGAGTVVWYRELARYLAPEFPFYALESLGLDGDQKPYDRVEDMAAHYIQGMQTVQPQGPYQIGGWCFGAVVAFEMAQQLQSQGHEVSKLILIDMNIADPIDREEAHTMDDDVIFLVRLFKRHLPDLPETLKTLDNLSQEEELCHLIEQVKTAQKIPPDFGVAQVKRLLEVFRGHLKGLMSYTPKPYNGTGILFQATEGEAANAQDASLGWADLVTGGTELHWVPGNHTTMFQEPNVEVLAQTLRTTLLN</sequence>
<reference evidence="7" key="2">
    <citation type="journal article" date="2011" name="Proc. Natl. Acad. Sci. U.S.A.">
        <title>Genomic insights into the physiology and ecology of the marine filamentous cyanobacterium Lyngbya majuscula.</title>
        <authorList>
            <person name="Jones A.C."/>
            <person name="Monroe E.A."/>
            <person name="Podell S."/>
            <person name="Hess W.R."/>
            <person name="Klages S."/>
            <person name="Esquenazi E."/>
            <person name="Niessen S."/>
            <person name="Hoover H."/>
            <person name="Rothmann M."/>
            <person name="Lasken R.S."/>
            <person name="Yates J.R.III."/>
            <person name="Reinhardt R."/>
            <person name="Kube M."/>
            <person name="Burkart M.D."/>
            <person name="Allen E.E."/>
            <person name="Dorrestein P.C."/>
            <person name="Gerwick W.H."/>
            <person name="Gerwick L."/>
        </authorList>
    </citation>
    <scope>NUCLEOTIDE SEQUENCE</scope>
    <source>
        <strain evidence="7">3L</strain>
    </source>
</reference>
<feature type="domain" description="Carrier" evidence="5">
    <location>
        <begin position="1029"/>
        <end position="1104"/>
    </location>
</feature>
<evidence type="ECO:0000256" key="3">
    <source>
        <dbReference type="ARBA" id="ARBA00022450"/>
    </source>
</evidence>
<evidence type="ECO:0000313" key="8">
    <source>
        <dbReference type="Proteomes" id="UP000003959"/>
    </source>
</evidence>
<dbReference type="SUPFAM" id="SSF53474">
    <property type="entry name" value="alpha/beta-Hydrolases"/>
    <property type="match status" value="1"/>
</dbReference>
<dbReference type="EMBL" id="HQ696496">
    <property type="protein sequence ID" value="AEE88238.1"/>
    <property type="molecule type" value="Genomic_DNA"/>
</dbReference>
<dbReference type="EMBL" id="GL890971">
    <property type="protein sequence ID" value="EGJ28874.1"/>
    <property type="molecule type" value="Genomic_DNA"/>
</dbReference>
<evidence type="ECO:0000256" key="2">
    <source>
        <dbReference type="ARBA" id="ARBA00006432"/>
    </source>
</evidence>
<dbReference type="FunFam" id="3.30.300.30:FF:000010">
    <property type="entry name" value="Enterobactin synthetase component F"/>
    <property type="match status" value="1"/>
</dbReference>
<dbReference type="InterPro" id="IPR009081">
    <property type="entry name" value="PP-bd_ACP"/>
</dbReference>
<dbReference type="GO" id="GO:0003824">
    <property type="term" value="F:catalytic activity"/>
    <property type="evidence" value="ECO:0007669"/>
    <property type="project" value="InterPro"/>
</dbReference>
<dbReference type="Gene3D" id="3.30.559.30">
    <property type="entry name" value="Nonribosomal peptide synthetase, condensation domain"/>
    <property type="match status" value="1"/>
</dbReference>
<comment type="similarity">
    <text evidence="2">Belongs to the ATP-dependent AMP-binding enzyme family.</text>
</comment>
<dbReference type="InterPro" id="IPR023213">
    <property type="entry name" value="CAT-like_dom_sf"/>
</dbReference>
<dbReference type="GO" id="GO:0031177">
    <property type="term" value="F:phosphopantetheine binding"/>
    <property type="evidence" value="ECO:0007669"/>
    <property type="project" value="InterPro"/>
</dbReference>
<name>F4Y2N0_9CYAN</name>
<dbReference type="HOGENOM" id="CLU_000022_2_13_3"/>
<keyword evidence="4" id="KW-0597">Phosphoprotein</keyword>
<gene>
    <name evidence="7" type="ORF">LYNGBM3L_68120</name>
</gene>
<dbReference type="FunFam" id="3.30.559.30:FF:000001">
    <property type="entry name" value="Non-ribosomal peptide synthetase"/>
    <property type="match status" value="1"/>
</dbReference>
<dbReference type="Pfam" id="PF00668">
    <property type="entry name" value="Condensation"/>
    <property type="match status" value="1"/>
</dbReference>
<dbReference type="CDD" id="cd17651">
    <property type="entry name" value="A_NRPS_VisG_like"/>
    <property type="match status" value="1"/>
</dbReference>
<dbReference type="FunFam" id="2.30.38.10:FF:000001">
    <property type="entry name" value="Non-ribosomal peptide synthetase PvdI"/>
    <property type="match status" value="1"/>
</dbReference>
<dbReference type="Pfam" id="PF00501">
    <property type="entry name" value="AMP-binding"/>
    <property type="match status" value="1"/>
</dbReference>